<dbReference type="Pfam" id="PF06542">
    <property type="entry name" value="PHA-1"/>
    <property type="match status" value="1"/>
</dbReference>
<dbReference type="AlphaFoldDB" id="A0AAE9EM69"/>
<keyword evidence="2" id="KW-1185">Reference proteome</keyword>
<organism evidence="1 2">
    <name type="scientific">Caenorhabditis briggsae</name>
    <dbReference type="NCBI Taxonomy" id="6238"/>
    <lineage>
        <taxon>Eukaryota</taxon>
        <taxon>Metazoa</taxon>
        <taxon>Ecdysozoa</taxon>
        <taxon>Nematoda</taxon>
        <taxon>Chromadorea</taxon>
        <taxon>Rhabditida</taxon>
        <taxon>Rhabditina</taxon>
        <taxon>Rhabditomorpha</taxon>
        <taxon>Rhabditoidea</taxon>
        <taxon>Rhabditidae</taxon>
        <taxon>Peloderinae</taxon>
        <taxon>Caenorhabditis</taxon>
    </lineage>
</organism>
<gene>
    <name evidence="1" type="ORF">L5515_005071</name>
</gene>
<dbReference type="InterPro" id="IPR009497">
    <property type="entry name" value="Regulator_protein_PHA-1"/>
</dbReference>
<proteinExistence type="predicted"/>
<evidence type="ECO:0000313" key="2">
    <source>
        <dbReference type="Proteomes" id="UP000829354"/>
    </source>
</evidence>
<name>A0AAE9EM69_CAEBR</name>
<evidence type="ECO:0000313" key="1">
    <source>
        <dbReference type="EMBL" id="UMM25126.1"/>
    </source>
</evidence>
<protein>
    <submittedName>
        <fullName evidence="1">Uncharacterized protein</fullName>
    </submittedName>
</protein>
<accession>A0AAE9EM69</accession>
<sequence>MDNICHPGCKDCLEIANKCYEYGPVQLNYLTTQPTIPKHSQKLIITDYLLDDIANKCVRSSEILNTLNKMITSEISCDVLQLNISKIRRNSINLWVEDTLSMPREVLDVILSKWNVKSIILKFRNMKQLPEDTGSYRKTKSNNFLLFNFLFTFQENPIKTRSQTS</sequence>
<dbReference type="EMBL" id="CP092622">
    <property type="protein sequence ID" value="UMM25126.1"/>
    <property type="molecule type" value="Genomic_DNA"/>
</dbReference>
<reference evidence="1 2" key="1">
    <citation type="submission" date="2022-04" db="EMBL/GenBank/DDBJ databases">
        <title>Chromosome-level reference genomes for two strains of Caenorhabditis briggsae: an improved platform for comparative genomics.</title>
        <authorList>
            <person name="Stevens L."/>
            <person name="Andersen E."/>
        </authorList>
    </citation>
    <scope>NUCLEOTIDE SEQUENCE [LARGE SCALE GENOMIC DNA]</scope>
    <source>
        <strain evidence="1">VX34</strain>
        <tissue evidence="1">Whole-organism</tissue>
    </source>
</reference>
<dbReference type="Proteomes" id="UP000829354">
    <property type="component" value="Chromosome III"/>
</dbReference>